<keyword evidence="7" id="KW-1185">Reference proteome</keyword>
<keyword evidence="4" id="KW-0378">Hydrolase</keyword>
<dbReference type="Proteomes" id="UP000037716">
    <property type="component" value="Unassembled WGS sequence"/>
</dbReference>
<dbReference type="Pfam" id="PF18962">
    <property type="entry name" value="Por_Secre_tail"/>
    <property type="match status" value="1"/>
</dbReference>
<evidence type="ECO:0000313" key="6">
    <source>
        <dbReference type="Proteomes" id="UP000037716"/>
    </source>
</evidence>
<dbReference type="AlphaFoldDB" id="A0A0M9CHI5"/>
<name>A0A0M9CHI5_9FLAO</name>
<feature type="domain" description="Secretion system C-terminal sorting" evidence="3">
    <location>
        <begin position="560"/>
        <end position="628"/>
    </location>
</feature>
<dbReference type="NCBIfam" id="TIGR04183">
    <property type="entry name" value="Por_Secre_tail"/>
    <property type="match status" value="1"/>
</dbReference>
<dbReference type="GO" id="GO:0016787">
    <property type="term" value="F:hydrolase activity"/>
    <property type="evidence" value="ECO:0007669"/>
    <property type="project" value="UniProtKB-KW"/>
</dbReference>
<organism evidence="4 6">
    <name type="scientific">Polaribacter dokdonensis DSW-5</name>
    <dbReference type="NCBI Taxonomy" id="1300348"/>
    <lineage>
        <taxon>Bacteria</taxon>
        <taxon>Pseudomonadati</taxon>
        <taxon>Bacteroidota</taxon>
        <taxon>Flavobacteriia</taxon>
        <taxon>Flavobacteriales</taxon>
        <taxon>Flavobacteriaceae</taxon>
    </lineage>
</organism>
<evidence type="ECO:0000313" key="4">
    <source>
        <dbReference type="EMBL" id="KOY52652.1"/>
    </source>
</evidence>
<sequence>MKKITLLILLITTSFAYSQNGPVDFESGGIGDSWTWTVDQNDSNPALEIVDNPNTTGANSSAKVAKFTAKTGGNDWALVISDDIGSFTFDETNSIVKLMVRKDVASDVGVKFEGANGVFKEIKVANSVVNGDWEELTFDFKTEIGITYNKLVLIPDFASRSQDNIVYFDNLTFSAQPTDTVNYNLEPIDFEDDGFGANFSWTVDQNDSNPALEVIDNSVTGGINASAKVAKFTAKAAGNAWALVITDDIGSFTFDETNSIVKLMVRKNVATDVGIKFEGPGSIFKEIKAANSVVNGDWEELTFDFKSEIGKTFNLLVVIPDFAERSQDNVVYFDNLTFNAQPDDNSGNDSTNLVTVDETKEWKGYMAVTNPSGANDGFADFWEFDKLKSSFNAGNIVLQPNFSTYTAALAGGDADRAYWTNSSDAGATAGPLGAKMMQATSFVEPGATFNGKDLTFQGTISANTLSSDYTAKFFIKALDPNNGYSDVFNGEKIMDLPASGDFSISATAAELTAGLIIQYGFEIIGLNANPDDESAIGSIIIEPNATLSTTDNFKVSVTAFPNPTKTSWIINTQDAEISSIEVFNLLGKKVYLPITINAQTVIQATDLSTGVYLAKINTTKGQTTVKLIKE</sequence>
<feature type="chain" id="PRO_5005833028" evidence="2">
    <location>
        <begin position="19"/>
        <end position="630"/>
    </location>
</feature>
<proteinExistence type="predicted"/>
<reference evidence="5 7" key="2">
    <citation type="submission" date="2016-10" db="EMBL/GenBank/DDBJ databases">
        <authorList>
            <person name="Varghese N."/>
            <person name="Submissions S."/>
        </authorList>
    </citation>
    <scope>NUCLEOTIDE SEQUENCE [LARGE SCALE GENOMIC DNA]</scope>
    <source>
        <strain evidence="5 7">DSW-5</strain>
    </source>
</reference>
<dbReference type="Proteomes" id="UP000183071">
    <property type="component" value="Unassembled WGS sequence"/>
</dbReference>
<dbReference type="RefSeq" id="WP_053974739.1">
    <property type="nucleotide sequence ID" value="NZ_FNUE01000002.1"/>
</dbReference>
<dbReference type="EMBL" id="FNUE01000002">
    <property type="protein sequence ID" value="SEE49715.1"/>
    <property type="molecule type" value="Genomic_DNA"/>
</dbReference>
<feature type="signal peptide" evidence="2">
    <location>
        <begin position="1"/>
        <end position="18"/>
    </location>
</feature>
<comment type="caution">
    <text evidence="4">The sequence shown here is derived from an EMBL/GenBank/DDBJ whole genome shotgun (WGS) entry which is preliminary data.</text>
</comment>
<evidence type="ECO:0000313" key="5">
    <source>
        <dbReference type="EMBL" id="SEE49715.1"/>
    </source>
</evidence>
<accession>A0A0M9CHI5</accession>
<dbReference type="PATRIC" id="fig|1300348.6.peg.2213"/>
<evidence type="ECO:0000256" key="2">
    <source>
        <dbReference type="SAM" id="SignalP"/>
    </source>
</evidence>
<keyword evidence="1 2" id="KW-0732">Signal</keyword>
<evidence type="ECO:0000256" key="1">
    <source>
        <dbReference type="ARBA" id="ARBA00022729"/>
    </source>
</evidence>
<reference evidence="4 6" key="1">
    <citation type="submission" date="2015-07" db="EMBL/GenBank/DDBJ databases">
        <title>Genome of Polaribacter dokdonenesis DSW-5, isolated from seawater off Dokdo in Korea.</title>
        <authorList>
            <person name="Yoon K."/>
            <person name="Song J.Y."/>
            <person name="Kim J.F."/>
        </authorList>
    </citation>
    <scope>NUCLEOTIDE SEQUENCE [LARGE SCALE GENOMIC DNA]</scope>
    <source>
        <strain evidence="4 6">DSW-5</strain>
    </source>
</reference>
<dbReference type="EMBL" id="LGBR01000001">
    <property type="protein sequence ID" value="KOY52652.1"/>
    <property type="molecule type" value="Genomic_DNA"/>
</dbReference>
<evidence type="ECO:0000313" key="7">
    <source>
        <dbReference type="Proteomes" id="UP000183071"/>
    </source>
</evidence>
<gene>
    <name evidence="4" type="ORF">I602_2212</name>
    <name evidence="5" type="ORF">SAMN05444353_1986</name>
</gene>
<evidence type="ECO:0000259" key="3">
    <source>
        <dbReference type="Pfam" id="PF18962"/>
    </source>
</evidence>
<dbReference type="OrthoDB" id="5381604at2"/>
<protein>
    <submittedName>
        <fullName evidence="4">Glycosyl hydrolase, family 16</fullName>
    </submittedName>
    <submittedName>
        <fullName evidence="5">Por secretion system C-terminal sorting domain-containing protein</fullName>
    </submittedName>
</protein>
<dbReference type="STRING" id="1300348.I602_2212"/>
<dbReference type="InterPro" id="IPR026444">
    <property type="entry name" value="Secre_tail"/>
</dbReference>